<evidence type="ECO:0000313" key="2">
    <source>
        <dbReference type="EMBL" id="GAN05556.1"/>
    </source>
</evidence>
<proteinExistence type="predicted"/>
<dbReference type="EMBL" id="DF836384">
    <property type="protein sequence ID" value="GAN05556.1"/>
    <property type="molecule type" value="Genomic_DNA"/>
</dbReference>
<organism evidence="2">
    <name type="scientific">Mucor ambiguus</name>
    <dbReference type="NCBI Taxonomy" id="91626"/>
    <lineage>
        <taxon>Eukaryota</taxon>
        <taxon>Fungi</taxon>
        <taxon>Fungi incertae sedis</taxon>
        <taxon>Mucoromycota</taxon>
        <taxon>Mucoromycotina</taxon>
        <taxon>Mucoromycetes</taxon>
        <taxon>Mucorales</taxon>
        <taxon>Mucorineae</taxon>
        <taxon>Mucoraceae</taxon>
        <taxon>Mucor</taxon>
    </lineage>
</organism>
<sequence length="282" mass="31719">MTNFTRRCISQIQMNQRKPSNKWNKHCRRYHRISGKRDGKTRVTPDRTTMTGKSQLGRHAAEPARTARNAPITHTAPAAPTPPTATEMSPCRPSHPPRSYDSDGSYQDDDVPQVPQKRPALAISTLGDTPTIAGYFPAITPVPENYHPNSSDALLTAFHPDSNVIPADHVKQSNKKLHGNKEQFIKDLRVVAKDAWSKAIGLPDDKKVAPSWKKVFTKTKYRDGHAYGLVGWPEDLPYPKTNRKGKFDFEIEGLHTDDIERVWKGFCGGADWNGVKYLWVNL</sequence>
<gene>
    <name evidence="2" type="ORF">MAM1_0095c05027</name>
</gene>
<keyword evidence="3" id="KW-1185">Reference proteome</keyword>
<dbReference type="Proteomes" id="UP000053815">
    <property type="component" value="Unassembled WGS sequence"/>
</dbReference>
<protein>
    <submittedName>
        <fullName evidence="2">Uncharacterized protein</fullName>
    </submittedName>
</protein>
<evidence type="ECO:0000313" key="3">
    <source>
        <dbReference type="Proteomes" id="UP000053815"/>
    </source>
</evidence>
<feature type="region of interest" description="Disordered" evidence="1">
    <location>
        <begin position="34"/>
        <end position="113"/>
    </location>
</feature>
<reference evidence="2" key="1">
    <citation type="submission" date="2014-09" db="EMBL/GenBank/DDBJ databases">
        <title>Draft genome sequence of an oleaginous Mucoromycotina fungus Mucor ambiguus NBRC6742.</title>
        <authorList>
            <person name="Takeda I."/>
            <person name="Yamane N."/>
            <person name="Morita T."/>
            <person name="Tamano K."/>
            <person name="Machida M."/>
            <person name="Baker S."/>
            <person name="Koike H."/>
        </authorList>
    </citation>
    <scope>NUCLEOTIDE SEQUENCE</scope>
    <source>
        <strain evidence="2">NBRC 6742</strain>
    </source>
</reference>
<name>A0A0C9M6P2_9FUNG</name>
<dbReference type="AlphaFoldDB" id="A0A0C9M6P2"/>
<accession>A0A0C9M6P2</accession>
<feature type="compositionally biased region" description="Basic and acidic residues" evidence="1">
    <location>
        <begin position="35"/>
        <end position="45"/>
    </location>
</feature>
<evidence type="ECO:0000256" key="1">
    <source>
        <dbReference type="SAM" id="MobiDB-lite"/>
    </source>
</evidence>